<dbReference type="InParanoid" id="A0A330LAS7"/>
<feature type="domain" description="DUF4874" evidence="2">
    <location>
        <begin position="39"/>
        <end position="204"/>
    </location>
</feature>
<feature type="domain" description="DUF4832" evidence="1">
    <location>
        <begin position="226"/>
        <end position="430"/>
    </location>
</feature>
<organism evidence="3 4">
    <name type="scientific">Nitrospira lenta</name>
    <dbReference type="NCBI Taxonomy" id="1436998"/>
    <lineage>
        <taxon>Bacteria</taxon>
        <taxon>Pseudomonadati</taxon>
        <taxon>Nitrospirota</taxon>
        <taxon>Nitrospiria</taxon>
        <taxon>Nitrospirales</taxon>
        <taxon>Nitrospiraceae</taxon>
        <taxon>Nitrospira</taxon>
    </lineage>
</organism>
<sequence>MSRRQVVSIIMFSYFTIFSASIGASEIHKYEESTARLIAPERGFYKYFHQNEYGFPEYIDLVHNRDFTWVRKSGFSLVAARISLEKYRYSDISEEFLKQLDEGFRAIRAGGVKVVLRFNYNNGNTPGADTSLPWMLRHIMQLRGVLNANADVIAVVQAGFIGAWGEWHSSTHGLDNSEARRAVLEALLDSLPRERSVQLRTPQYKENIYGPPLLEAKAYTNSHTSRTGHHNDCIFASENDLTYPLGKIAYYTEYVAQDSLFVPMGGETCKKYPPRTNCAVAQSVLKQLHYSYLNNNYLQEVIDNWRSEGCYEEIDTHLGYRLVVREAIFDKTTKVGSVLNIEALLENTGWAPPFNPRRVIVTLESLNGVLVKSELTPDARRLQPGKTTKLGATIRLPQDMKSGEYTIYLSAPDSDPKLHNRYEYAIPFANIDYQLTEARLPLGQVTIVGR</sequence>
<evidence type="ECO:0008006" key="5">
    <source>
        <dbReference type="Google" id="ProtNLM"/>
    </source>
</evidence>
<evidence type="ECO:0000313" key="3">
    <source>
        <dbReference type="EMBL" id="SPP66204.1"/>
    </source>
</evidence>
<gene>
    <name evidence="3" type="ORF">NITLEN_60007</name>
</gene>
<accession>A0A330LAS7</accession>
<dbReference type="InterPro" id="IPR032267">
    <property type="entry name" value="DUF4832"/>
</dbReference>
<dbReference type="InterPro" id="IPR032379">
    <property type="entry name" value="DUF4874"/>
</dbReference>
<proteinExistence type="predicted"/>
<evidence type="ECO:0000313" key="4">
    <source>
        <dbReference type="Proteomes" id="UP000248168"/>
    </source>
</evidence>
<dbReference type="RefSeq" id="WP_181416891.1">
    <property type="nucleotide sequence ID" value="NZ_OUNR01000019.1"/>
</dbReference>
<reference evidence="4" key="1">
    <citation type="submission" date="2018-04" db="EMBL/GenBank/DDBJ databases">
        <authorList>
            <person name="Lucker S."/>
            <person name="Sakoula D."/>
        </authorList>
    </citation>
    <scope>NUCLEOTIDE SEQUENCE [LARGE SCALE GENOMIC DNA]</scope>
</reference>
<evidence type="ECO:0000259" key="1">
    <source>
        <dbReference type="Pfam" id="PF16116"/>
    </source>
</evidence>
<name>A0A330LAS7_9BACT</name>
<dbReference type="AlphaFoldDB" id="A0A330LAS7"/>
<dbReference type="Proteomes" id="UP000248168">
    <property type="component" value="Unassembled WGS sequence"/>
</dbReference>
<protein>
    <recommendedName>
        <fullName evidence="5">DUF4832 domain-containing protein</fullName>
    </recommendedName>
</protein>
<dbReference type="Pfam" id="PF16116">
    <property type="entry name" value="DUF4832"/>
    <property type="match status" value="1"/>
</dbReference>
<keyword evidence="4" id="KW-1185">Reference proteome</keyword>
<dbReference type="Pfam" id="PF16173">
    <property type="entry name" value="DUF4874"/>
    <property type="match status" value="1"/>
</dbReference>
<evidence type="ECO:0000259" key="2">
    <source>
        <dbReference type="Pfam" id="PF16173"/>
    </source>
</evidence>
<dbReference type="EMBL" id="OUNR01000019">
    <property type="protein sequence ID" value="SPP66204.1"/>
    <property type="molecule type" value="Genomic_DNA"/>
</dbReference>